<organism evidence="2">
    <name type="scientific">Ixodes ricinus</name>
    <name type="common">Common tick</name>
    <name type="synonym">Acarus ricinus</name>
    <dbReference type="NCBI Taxonomy" id="34613"/>
    <lineage>
        <taxon>Eukaryota</taxon>
        <taxon>Metazoa</taxon>
        <taxon>Ecdysozoa</taxon>
        <taxon>Arthropoda</taxon>
        <taxon>Chelicerata</taxon>
        <taxon>Arachnida</taxon>
        <taxon>Acari</taxon>
        <taxon>Parasitiformes</taxon>
        <taxon>Ixodida</taxon>
        <taxon>Ixodoidea</taxon>
        <taxon>Ixodidae</taxon>
        <taxon>Ixodinae</taxon>
        <taxon>Ixodes</taxon>
    </lineage>
</organism>
<proteinExistence type="predicted"/>
<dbReference type="EMBL" id="GIFC01015781">
    <property type="protein sequence ID" value="MXU97864.1"/>
    <property type="molecule type" value="Transcribed_RNA"/>
</dbReference>
<feature type="region of interest" description="Disordered" evidence="1">
    <location>
        <begin position="79"/>
        <end position="119"/>
    </location>
</feature>
<reference evidence="2" key="1">
    <citation type="submission" date="2019-12" db="EMBL/GenBank/DDBJ databases">
        <title>An insight into the sialome of adult female Ixodes ricinus ticks feeding for 6 days.</title>
        <authorList>
            <person name="Perner J."/>
            <person name="Ribeiro J.M.C."/>
        </authorList>
    </citation>
    <scope>NUCLEOTIDE SEQUENCE</scope>
    <source>
        <strain evidence="2">Semi-engorged</strain>
        <tissue evidence="2">Salivary glands</tissue>
    </source>
</reference>
<sequence length="293" mass="33015">MEDGKKFGVFHFLKDDSVAVVHANWVKGSVCFWPNKTTSKKLQALTMEGKLPELGWTELQFTSLGWYESRPISNKGQALRRISRSCEQSSQGVHGSRPVSRERESSHGRQLKSPEWSSRWAHGSRSVSREFEELPWRRSLSPRHSTQQAHGSRPSHHEVESSLGRCSAMSPEALNQHVHGPVPSAGWPRDITAHMPPGAISGPQWTDFMMQVLRMLHTLKQRQQQQSEQLALLANMLDSVLPAPTEPLVVAPLKDLEEFLAYEKVLAASDEKKLQLKRYIKIIGGDDAKEKTS</sequence>
<evidence type="ECO:0000256" key="1">
    <source>
        <dbReference type="SAM" id="MobiDB-lite"/>
    </source>
</evidence>
<feature type="region of interest" description="Disordered" evidence="1">
    <location>
        <begin position="139"/>
        <end position="164"/>
    </location>
</feature>
<dbReference type="AlphaFoldDB" id="A0A6B0V7X9"/>
<protein>
    <submittedName>
        <fullName evidence="2">Uncharacterized protein</fullName>
    </submittedName>
</protein>
<dbReference type="PANTHER" id="PTHR34153">
    <property type="entry name" value="SI:CH211-262H13.3-RELATED-RELATED"/>
    <property type="match status" value="1"/>
</dbReference>
<accession>A0A6B0V7X9</accession>
<evidence type="ECO:0000313" key="2">
    <source>
        <dbReference type="EMBL" id="MXU97864.1"/>
    </source>
</evidence>
<dbReference type="PANTHER" id="PTHR34153:SF2">
    <property type="entry name" value="SI:CH211-262H13.3-RELATED"/>
    <property type="match status" value="1"/>
</dbReference>
<name>A0A6B0V7X9_IXORI</name>